<dbReference type="UniPathway" id="UPA00148"/>
<dbReference type="SUPFAM" id="SSF53790">
    <property type="entry name" value="Tetrapyrrole methylase"/>
    <property type="match status" value="1"/>
</dbReference>
<dbReference type="Gene3D" id="3.40.1010.10">
    <property type="entry name" value="Cobalt-precorrin-4 Transmethylase, Domain 1"/>
    <property type="match status" value="1"/>
</dbReference>
<dbReference type="Pfam" id="PF00590">
    <property type="entry name" value="TP_methylase"/>
    <property type="match status" value="1"/>
</dbReference>
<accession>A0A098B8T8</accession>
<keyword evidence="2" id="KW-0169">Cobalamin biosynthesis</keyword>
<evidence type="ECO:0000256" key="4">
    <source>
        <dbReference type="ARBA" id="ARBA00022679"/>
    </source>
</evidence>
<dbReference type="PANTHER" id="PTHR47036">
    <property type="entry name" value="COBALT-FACTOR III C(17)-METHYLTRANSFERASE-RELATED"/>
    <property type="match status" value="1"/>
</dbReference>
<dbReference type="InterPro" id="IPR051810">
    <property type="entry name" value="Precorrin_MeTrfase"/>
</dbReference>
<dbReference type="PATRIC" id="fig|49338.4.peg.4736"/>
<evidence type="ECO:0000256" key="3">
    <source>
        <dbReference type="ARBA" id="ARBA00022603"/>
    </source>
</evidence>
<dbReference type="InterPro" id="IPR035996">
    <property type="entry name" value="4pyrrol_Methylase_sf"/>
</dbReference>
<dbReference type="OrthoDB" id="9772960at2"/>
<dbReference type="CDD" id="cd11646">
    <property type="entry name" value="Precorrin_3B_C17_MT"/>
    <property type="match status" value="1"/>
</dbReference>
<dbReference type="PANTHER" id="PTHR47036:SF1">
    <property type="entry name" value="COBALT-FACTOR III C(17)-METHYLTRANSFERASE-RELATED"/>
    <property type="match status" value="1"/>
</dbReference>
<dbReference type="OMA" id="VWDDRMV"/>
<dbReference type="InterPro" id="IPR000878">
    <property type="entry name" value="4pyrrol_Mease"/>
</dbReference>
<keyword evidence="3 7" id="KW-0489">Methyltransferase</keyword>
<dbReference type="GO" id="GO:0032259">
    <property type="term" value="P:methylation"/>
    <property type="evidence" value="ECO:0007669"/>
    <property type="project" value="UniProtKB-KW"/>
</dbReference>
<keyword evidence="4 7" id="KW-0808">Transferase</keyword>
<dbReference type="InterPro" id="IPR014777">
    <property type="entry name" value="4pyrrole_Mease_sub1"/>
</dbReference>
<dbReference type="InterPro" id="IPR006363">
    <property type="entry name" value="Cbl_synth_CobJ/CibH_dom"/>
</dbReference>
<gene>
    <name evidence="7" type="ORF">DPCES_4400</name>
</gene>
<dbReference type="AlphaFoldDB" id="A0A098B8T8"/>
<dbReference type="Gene3D" id="3.30.950.10">
    <property type="entry name" value="Methyltransferase, Cobalt-precorrin-4 Transmethylase, Domain 2"/>
    <property type="match status" value="1"/>
</dbReference>
<dbReference type="GO" id="GO:0009236">
    <property type="term" value="P:cobalamin biosynthetic process"/>
    <property type="evidence" value="ECO:0007669"/>
    <property type="project" value="UniProtKB-UniPathway"/>
</dbReference>
<evidence type="ECO:0000256" key="1">
    <source>
        <dbReference type="ARBA" id="ARBA00004953"/>
    </source>
</evidence>
<evidence type="ECO:0000256" key="5">
    <source>
        <dbReference type="ARBA" id="ARBA00022691"/>
    </source>
</evidence>
<sequence>MERGHGGHQQGKIYVVGIGPGDAEHMTQRAQSVWNEVDVVAGYKTYIDLIRPWLADKKVVATGMRQEIDRCREVVEIALEGQSIALVSSGDAGVYGMAGILIECLEEKDALDISLEIIPGVSAANAASSLLGAPLMHDFAVISLSDLLTPWEVIQKRVKLAAEGDFVMAIYNPKSKGRQDQIEWVRQAVLDYRDPQTPVGIVREALRGESQVIITTLAEFTQSPIDMLTTVVIGNSHTRVIGPYMVTPRGYIL</sequence>
<comment type="pathway">
    <text evidence="1">Cofactor biosynthesis; adenosylcobalamin biosynthesis.</text>
</comment>
<evidence type="ECO:0000256" key="2">
    <source>
        <dbReference type="ARBA" id="ARBA00022573"/>
    </source>
</evidence>
<proteinExistence type="predicted"/>
<evidence type="ECO:0000259" key="6">
    <source>
        <dbReference type="Pfam" id="PF00590"/>
    </source>
</evidence>
<feature type="domain" description="Tetrapyrrole methylase" evidence="6">
    <location>
        <begin position="12"/>
        <end position="220"/>
    </location>
</feature>
<protein>
    <submittedName>
        <fullName evidence="7">Cobalt-precorrin-3B C(17)-methyltransferase</fullName>
    </submittedName>
</protein>
<evidence type="ECO:0000313" key="7">
    <source>
        <dbReference type="EMBL" id="CDX04286.1"/>
    </source>
</evidence>
<name>A0A098B8T8_DESHA</name>
<dbReference type="EMBL" id="LK996017">
    <property type="protein sequence ID" value="CDX04286.1"/>
    <property type="molecule type" value="Genomic_DNA"/>
</dbReference>
<dbReference type="InterPro" id="IPR014776">
    <property type="entry name" value="4pyrrole_Mease_sub2"/>
</dbReference>
<keyword evidence="5" id="KW-0949">S-adenosyl-L-methionine</keyword>
<dbReference type="NCBIfam" id="TIGR01466">
    <property type="entry name" value="cobJ_cbiH"/>
    <property type="match status" value="1"/>
</dbReference>
<reference evidence="7" key="1">
    <citation type="submission" date="2014-07" db="EMBL/GenBank/DDBJ databases">
        <authorList>
            <person name="Hornung V.Bastian."/>
        </authorList>
    </citation>
    <scope>NUCLEOTIDE SEQUENCE</scope>
    <source>
        <strain evidence="7">PCE-S</strain>
    </source>
</reference>
<organism evidence="7">
    <name type="scientific">Desulfitobacterium hafniense</name>
    <name type="common">Desulfitobacterium frappieri</name>
    <dbReference type="NCBI Taxonomy" id="49338"/>
    <lineage>
        <taxon>Bacteria</taxon>
        <taxon>Bacillati</taxon>
        <taxon>Bacillota</taxon>
        <taxon>Clostridia</taxon>
        <taxon>Eubacteriales</taxon>
        <taxon>Desulfitobacteriaceae</taxon>
        <taxon>Desulfitobacterium</taxon>
    </lineage>
</organism>
<dbReference type="GO" id="GO:0008168">
    <property type="term" value="F:methyltransferase activity"/>
    <property type="evidence" value="ECO:0007669"/>
    <property type="project" value="UniProtKB-KW"/>
</dbReference>